<gene>
    <name evidence="3" type="ORF">BO80DRAFT_459812</name>
</gene>
<reference evidence="3 4" key="1">
    <citation type="submission" date="2018-02" db="EMBL/GenBank/DDBJ databases">
        <title>The genomes of Aspergillus section Nigri reveals drivers in fungal speciation.</title>
        <authorList>
            <consortium name="DOE Joint Genome Institute"/>
            <person name="Vesth T.C."/>
            <person name="Nybo J."/>
            <person name="Theobald S."/>
            <person name="Brandl J."/>
            <person name="Frisvad J.C."/>
            <person name="Nielsen K.F."/>
            <person name="Lyhne E.K."/>
            <person name="Kogle M.E."/>
            <person name="Kuo A."/>
            <person name="Riley R."/>
            <person name="Clum A."/>
            <person name="Nolan M."/>
            <person name="Lipzen A."/>
            <person name="Salamov A."/>
            <person name="Henrissat B."/>
            <person name="Wiebenga A."/>
            <person name="De vries R.P."/>
            <person name="Grigoriev I.V."/>
            <person name="Mortensen U.H."/>
            <person name="Andersen M.R."/>
            <person name="Baker S.E."/>
        </authorList>
    </citation>
    <scope>NUCLEOTIDE SEQUENCE [LARGE SCALE GENOMIC DNA]</scope>
    <source>
        <strain evidence="3 4">CBS 121593</strain>
    </source>
</reference>
<evidence type="ECO:0000313" key="3">
    <source>
        <dbReference type="EMBL" id="RAK95443.1"/>
    </source>
</evidence>
<feature type="domain" description="HNH nuclease" evidence="2">
    <location>
        <begin position="157"/>
        <end position="221"/>
    </location>
</feature>
<evidence type="ECO:0000259" key="2">
    <source>
        <dbReference type="Pfam" id="PF13391"/>
    </source>
</evidence>
<dbReference type="AlphaFoldDB" id="A0A395GN49"/>
<dbReference type="OrthoDB" id="5386595at2759"/>
<dbReference type="Pfam" id="PF13391">
    <property type="entry name" value="HNH_2"/>
    <property type="match status" value="1"/>
</dbReference>
<accession>A0A395GN49</accession>
<feature type="region of interest" description="Disordered" evidence="1">
    <location>
        <begin position="373"/>
        <end position="411"/>
    </location>
</feature>
<dbReference type="Proteomes" id="UP000249402">
    <property type="component" value="Unassembled WGS sequence"/>
</dbReference>
<name>A0A395GN49_9EURO</name>
<protein>
    <recommendedName>
        <fullName evidence="2">HNH nuclease domain-containing protein</fullName>
    </recommendedName>
</protein>
<dbReference type="RefSeq" id="XP_025569771.1">
    <property type="nucleotide sequence ID" value="XM_025722362.1"/>
</dbReference>
<keyword evidence="4" id="KW-1185">Reference proteome</keyword>
<dbReference type="STRING" id="1448316.A0A395GN49"/>
<organism evidence="3 4">
    <name type="scientific">Aspergillus ibericus CBS 121593</name>
    <dbReference type="NCBI Taxonomy" id="1448316"/>
    <lineage>
        <taxon>Eukaryota</taxon>
        <taxon>Fungi</taxon>
        <taxon>Dikarya</taxon>
        <taxon>Ascomycota</taxon>
        <taxon>Pezizomycotina</taxon>
        <taxon>Eurotiomycetes</taxon>
        <taxon>Eurotiomycetidae</taxon>
        <taxon>Eurotiales</taxon>
        <taxon>Aspergillaceae</taxon>
        <taxon>Aspergillus</taxon>
        <taxon>Aspergillus subgen. Circumdati</taxon>
    </lineage>
</organism>
<dbReference type="InterPro" id="IPR003615">
    <property type="entry name" value="HNH_nuc"/>
</dbReference>
<proteinExistence type="predicted"/>
<feature type="compositionally biased region" description="Acidic residues" evidence="1">
    <location>
        <begin position="383"/>
        <end position="404"/>
    </location>
</feature>
<dbReference type="EMBL" id="KZ824493">
    <property type="protein sequence ID" value="RAK95443.1"/>
    <property type="molecule type" value="Genomic_DNA"/>
</dbReference>
<sequence length="411" mass="47142">MLETEQRRLNDSLRVAKKRLKAQGSFNPQFWSRAAEVEGILLERIKVERKISLRDFSGPEAEWQKTEEAKMLFEQIRAHEVTTAACNKRIEQLEPRASWGRRLRASFMKLFTTSKMGLGIKNTGAGERDGRSQTQFRTDMIEVYGSRNPERDEYLWCPIMGKYFHKRLMTAAHLFAYMHGQDTMGAIFGVTKTPELFSPRNGLMMASFIEDVFDCGKIVIVPDLPDRPKLAELLAWLGQETREYKVRILDQNWKLLGKTIELGSQMTYRELDGRRLQFKTAFRPAARYIYFHYCLQVLRRAWQENTDGTPGATIRDEMGKPFWGTPGRYLPKNMLLALVEELGHDYKDLLCGASGQKGEEGLLVEVAAKQVKARRKRLCDSGFGDDEDEDYESDEEGDGGESDSESTSNQD</sequence>
<dbReference type="GeneID" id="37227227"/>
<evidence type="ECO:0000313" key="4">
    <source>
        <dbReference type="Proteomes" id="UP000249402"/>
    </source>
</evidence>
<dbReference type="VEuPathDB" id="FungiDB:BO80DRAFT_459812"/>
<evidence type="ECO:0000256" key="1">
    <source>
        <dbReference type="SAM" id="MobiDB-lite"/>
    </source>
</evidence>